<accession>A0A7L9FHB3</accession>
<dbReference type="GeneID" id="59148558"/>
<keyword evidence="2" id="KW-1185">Reference proteome</keyword>
<dbReference type="EMBL" id="CP062310">
    <property type="protein sequence ID" value="QOJ79190.1"/>
    <property type="molecule type" value="Genomic_DNA"/>
</dbReference>
<sequence length="91" mass="9905">MLVPHHSRVGLVIEVRVARVLQVLTYQIPGLPLGLVALVLLPLGVGDVFRAYDYEACSPTAFDFYPRLSYGVLDDFSTSGLKPPGISVFEA</sequence>
<evidence type="ECO:0000313" key="1">
    <source>
        <dbReference type="EMBL" id="QOJ79190.1"/>
    </source>
</evidence>
<dbReference type="KEGG" id="thel:IG193_01640"/>
<proteinExistence type="predicted"/>
<dbReference type="InParanoid" id="A0A7L9FHB3"/>
<dbReference type="Proteomes" id="UP000594121">
    <property type="component" value="Chromosome"/>
</dbReference>
<organism evidence="1 2">
    <name type="scientific">Infirmifilum lucidum</name>
    <dbReference type="NCBI Taxonomy" id="2776706"/>
    <lineage>
        <taxon>Archaea</taxon>
        <taxon>Thermoproteota</taxon>
        <taxon>Thermoprotei</taxon>
        <taxon>Thermofilales</taxon>
        <taxon>Thermofilaceae</taxon>
        <taxon>Infirmifilum</taxon>
    </lineage>
</organism>
<gene>
    <name evidence="1" type="ORF">IG193_01640</name>
</gene>
<protein>
    <submittedName>
        <fullName evidence="1">Uncharacterized protein</fullName>
    </submittedName>
</protein>
<reference evidence="1 2" key="1">
    <citation type="submission" date="2020-10" db="EMBL/GenBank/DDBJ databases">
        <title>Thermofilum lucidum 3507LT sp. nov. a novel member of Thermofilaceae family isolated from Chile hot spring, and proposal of description order Thermofilales.</title>
        <authorList>
            <person name="Zayulina K.S."/>
            <person name="Elcheninov A.G."/>
            <person name="Toshchakov S.V."/>
            <person name="Kublanov I.V."/>
        </authorList>
    </citation>
    <scope>NUCLEOTIDE SEQUENCE [LARGE SCALE GENOMIC DNA]</scope>
    <source>
        <strain evidence="1 2">3507LT</strain>
    </source>
</reference>
<dbReference type="AlphaFoldDB" id="A0A7L9FHB3"/>
<evidence type="ECO:0000313" key="2">
    <source>
        <dbReference type="Proteomes" id="UP000594121"/>
    </source>
</evidence>
<name>A0A7L9FHB3_9CREN</name>
<dbReference type="RefSeq" id="WP_192819162.1">
    <property type="nucleotide sequence ID" value="NZ_CP062310.1"/>
</dbReference>